<dbReference type="STRING" id="1075402.AN216_26330"/>
<dbReference type="GO" id="GO:0003700">
    <property type="term" value="F:DNA-binding transcription factor activity"/>
    <property type="evidence" value="ECO:0007669"/>
    <property type="project" value="InterPro"/>
</dbReference>
<reference evidence="6 7" key="1">
    <citation type="journal article" date="2016" name="Front. Microbiol.">
        <title>Comparative Genomics Analysis of Streptomyces Species Reveals Their Adaptation to the Marine Environment and Their Diversity at the Genomic Level.</title>
        <authorList>
            <person name="Tian X."/>
            <person name="Zhang Z."/>
            <person name="Yang T."/>
            <person name="Chen M."/>
            <person name="Li J."/>
            <person name="Chen F."/>
            <person name="Yang J."/>
            <person name="Li W."/>
            <person name="Zhang B."/>
            <person name="Zhang Z."/>
            <person name="Wu J."/>
            <person name="Zhang C."/>
            <person name="Long L."/>
            <person name="Xiao J."/>
        </authorList>
    </citation>
    <scope>NUCLEOTIDE SEQUENCE [LARGE SCALE GENOMIC DNA]</scope>
    <source>
        <strain evidence="6 7">SCSIO 02100</strain>
    </source>
</reference>
<dbReference type="InterPro" id="IPR036390">
    <property type="entry name" value="WH_DNA-bd_sf"/>
</dbReference>
<dbReference type="EMBL" id="LJGU01000166">
    <property type="protein sequence ID" value="OEU85097.1"/>
    <property type="molecule type" value="Genomic_DNA"/>
</dbReference>
<evidence type="ECO:0000313" key="7">
    <source>
        <dbReference type="Proteomes" id="UP000176101"/>
    </source>
</evidence>
<evidence type="ECO:0000256" key="4">
    <source>
        <dbReference type="SAM" id="MobiDB-lite"/>
    </source>
</evidence>
<dbReference type="InterPro" id="IPR036388">
    <property type="entry name" value="WH-like_DNA-bd_sf"/>
</dbReference>
<evidence type="ECO:0000256" key="2">
    <source>
        <dbReference type="ARBA" id="ARBA00023125"/>
    </source>
</evidence>
<keyword evidence="2" id="KW-0238">DNA-binding</keyword>
<feature type="domain" description="HTH arsR-type" evidence="5">
    <location>
        <begin position="256"/>
        <end position="359"/>
    </location>
</feature>
<dbReference type="PROSITE" id="PS50987">
    <property type="entry name" value="HTH_ARSR_2"/>
    <property type="match status" value="1"/>
</dbReference>
<keyword evidence="1" id="KW-0805">Transcription regulation</keyword>
<dbReference type="InterPro" id="IPR051011">
    <property type="entry name" value="Metal_resp_trans_reg"/>
</dbReference>
<name>A0A1E7JF50_9ACTN</name>
<organism evidence="6 7">
    <name type="scientific">Streptomyces oceani</name>
    <dbReference type="NCBI Taxonomy" id="1075402"/>
    <lineage>
        <taxon>Bacteria</taxon>
        <taxon>Bacillati</taxon>
        <taxon>Actinomycetota</taxon>
        <taxon>Actinomycetes</taxon>
        <taxon>Kitasatosporales</taxon>
        <taxon>Streptomycetaceae</taxon>
        <taxon>Streptomyces</taxon>
    </lineage>
</organism>
<dbReference type="OrthoDB" id="3460651at2"/>
<feature type="region of interest" description="Disordered" evidence="4">
    <location>
        <begin position="121"/>
        <end position="150"/>
    </location>
</feature>
<dbReference type="SMART" id="SM00418">
    <property type="entry name" value="HTH_ARSR"/>
    <property type="match status" value="1"/>
</dbReference>
<dbReference type="PANTHER" id="PTHR43132">
    <property type="entry name" value="ARSENICAL RESISTANCE OPERON REPRESSOR ARSR-RELATED"/>
    <property type="match status" value="1"/>
</dbReference>
<dbReference type="PATRIC" id="fig|1075402.3.peg.5673"/>
<protein>
    <submittedName>
        <fullName evidence="6">ArsR family transcriptional regulator</fullName>
    </submittedName>
</protein>
<evidence type="ECO:0000256" key="1">
    <source>
        <dbReference type="ARBA" id="ARBA00023015"/>
    </source>
</evidence>
<dbReference type="RefSeq" id="WP_070199217.1">
    <property type="nucleotide sequence ID" value="NZ_LJGU01000166.1"/>
</dbReference>
<dbReference type="GO" id="GO:0003677">
    <property type="term" value="F:DNA binding"/>
    <property type="evidence" value="ECO:0007669"/>
    <property type="project" value="UniProtKB-KW"/>
</dbReference>
<gene>
    <name evidence="6" type="ORF">AN216_26330</name>
</gene>
<sequence>MGCWEISTDTLAGSRFVVSELAETTASLLTLERGVASHPGERDWLAAHRGAYQRRLAADPVTARLVREGYGVRWLADFLTPVPPDGGEAAGGAAGTAAGTDTTVARAPRFAEELRLVRETPPDLARQDLGAPLGGPLGRPPGGQPPAELRRDDLPSRAAALLGWVWAETVLPYWPRRARIIEADVVARTDQLVRGGWAAALDRMRPGMRWLGGGRLQINTQDNPPRTIADARLLFVPVTSAKHGWVAWDRPAPGTGKRRRYAVVYPCAGALADPERVPVPRALGALLGPVRARMLVLLDAPKSTSQLVALTGQGLGSVGGHLRVLREAGLVRRRRSGRSVLYFRTAAGDAVVRAPSDGG</sequence>
<dbReference type="PANTHER" id="PTHR43132:SF6">
    <property type="entry name" value="HTH-TYPE TRANSCRIPTIONAL REPRESSOR CZRA"/>
    <property type="match status" value="1"/>
</dbReference>
<evidence type="ECO:0000259" key="5">
    <source>
        <dbReference type="PROSITE" id="PS50987"/>
    </source>
</evidence>
<accession>A0A1E7JF50</accession>
<dbReference type="InterPro" id="IPR001845">
    <property type="entry name" value="HTH_ArsR_DNA-bd_dom"/>
</dbReference>
<dbReference type="AlphaFoldDB" id="A0A1E7JF50"/>
<evidence type="ECO:0000256" key="3">
    <source>
        <dbReference type="ARBA" id="ARBA00023163"/>
    </source>
</evidence>
<proteinExistence type="predicted"/>
<dbReference type="SUPFAM" id="SSF46785">
    <property type="entry name" value="Winged helix' DNA-binding domain"/>
    <property type="match status" value="1"/>
</dbReference>
<comment type="caution">
    <text evidence="6">The sequence shown here is derived from an EMBL/GenBank/DDBJ whole genome shotgun (WGS) entry which is preliminary data.</text>
</comment>
<dbReference type="Gene3D" id="1.10.10.10">
    <property type="entry name" value="Winged helix-like DNA-binding domain superfamily/Winged helix DNA-binding domain"/>
    <property type="match status" value="1"/>
</dbReference>
<dbReference type="Proteomes" id="UP000176101">
    <property type="component" value="Unassembled WGS sequence"/>
</dbReference>
<dbReference type="PRINTS" id="PR00778">
    <property type="entry name" value="HTHARSR"/>
</dbReference>
<dbReference type="Pfam" id="PF01022">
    <property type="entry name" value="HTH_5"/>
    <property type="match status" value="1"/>
</dbReference>
<evidence type="ECO:0000313" key="6">
    <source>
        <dbReference type="EMBL" id="OEU85097.1"/>
    </source>
</evidence>
<keyword evidence="7" id="KW-1185">Reference proteome</keyword>
<keyword evidence="3" id="KW-0804">Transcription</keyword>